<organism evidence="1 2">
    <name type="scientific">Favolaschia claudopus</name>
    <dbReference type="NCBI Taxonomy" id="2862362"/>
    <lineage>
        <taxon>Eukaryota</taxon>
        <taxon>Fungi</taxon>
        <taxon>Dikarya</taxon>
        <taxon>Basidiomycota</taxon>
        <taxon>Agaricomycotina</taxon>
        <taxon>Agaricomycetes</taxon>
        <taxon>Agaricomycetidae</taxon>
        <taxon>Agaricales</taxon>
        <taxon>Marasmiineae</taxon>
        <taxon>Mycenaceae</taxon>
        <taxon>Favolaschia</taxon>
    </lineage>
</organism>
<protein>
    <submittedName>
        <fullName evidence="1">Uncharacterized protein</fullName>
    </submittedName>
</protein>
<sequence length="590" mass="64854">MRAKPLFPNLVETALNRQQRTETTIENERNHSCSDRGASETVDEAIDITSRLCPVWIFTMGLDFRFFSPPFALWVSGFFGIYSGTNSLWVELKSSRFHASPMSRNVRPSLLGTLLDDEAVKSKLDTTTTVSSDAKEMGQQLQLLWQDYLWPLVEIVKINGPSPVLRTGITLVDLPGHGDAGVVRNQVADRYMQDANTVLLVQERSTQLSRLRYARSSMIDTSIVDAAPGAPSVTVSIAAALRSACASCFKDIALILADTDDEEFSDTITDLDTSTAPVPVPSFGFDIPNRRLALLGEPGSAWSRLHQSRFNREFAVSRQKPPGGSNGMRIGAATSCGGSFSGSSRAILSGWVVVVYLAYLTIPSANETISSVVAVMSSMLVDRKNEKSGWEYENGAKAQSTRRARKCGFKGVFDSSVGKGSLATLIEYKYIVEETTEECDGDTKLHKECVTRNGTDCELENVIGMYGKWKRNKYFNRLALGEALVSLVASVVVVWDQEANYLASCVQSKYPIQLPRPNESYQPPNEPPDSIAAPIRMPLEPPGGFWWLTANSLMLLGLQWSAFEIQQGGCNVPINTLSPLEPKYGQNKVI</sequence>
<dbReference type="Proteomes" id="UP001362999">
    <property type="component" value="Unassembled WGS sequence"/>
</dbReference>
<name>A0AAW0BUS3_9AGAR</name>
<dbReference type="EMBL" id="JAWWNJ010000027">
    <property type="protein sequence ID" value="KAK7029169.1"/>
    <property type="molecule type" value="Genomic_DNA"/>
</dbReference>
<accession>A0AAW0BUS3</accession>
<keyword evidence="2" id="KW-1185">Reference proteome</keyword>
<reference evidence="1 2" key="1">
    <citation type="journal article" date="2024" name="J Genomics">
        <title>Draft genome sequencing and assembly of Favolaschia claudopus CIRM-BRFM 2984 isolated from oak limbs.</title>
        <authorList>
            <person name="Navarro D."/>
            <person name="Drula E."/>
            <person name="Chaduli D."/>
            <person name="Cazenave R."/>
            <person name="Ahrendt S."/>
            <person name="Wang J."/>
            <person name="Lipzen A."/>
            <person name="Daum C."/>
            <person name="Barry K."/>
            <person name="Grigoriev I.V."/>
            <person name="Favel A."/>
            <person name="Rosso M.N."/>
            <person name="Martin F."/>
        </authorList>
    </citation>
    <scope>NUCLEOTIDE SEQUENCE [LARGE SCALE GENOMIC DNA]</scope>
    <source>
        <strain evidence="1 2">CIRM-BRFM 2984</strain>
    </source>
</reference>
<comment type="caution">
    <text evidence="1">The sequence shown here is derived from an EMBL/GenBank/DDBJ whole genome shotgun (WGS) entry which is preliminary data.</text>
</comment>
<proteinExistence type="predicted"/>
<dbReference type="AlphaFoldDB" id="A0AAW0BUS3"/>
<gene>
    <name evidence="1" type="ORF">R3P38DRAFT_3516175</name>
</gene>
<evidence type="ECO:0000313" key="1">
    <source>
        <dbReference type="EMBL" id="KAK7029169.1"/>
    </source>
</evidence>
<dbReference type="PANTHER" id="PTHR36681">
    <property type="entry name" value="NUCLEAR GTPASE, GERMINAL CENTER-ASSOCIATED, TANDEM DUPLICATE 3"/>
    <property type="match status" value="1"/>
</dbReference>
<evidence type="ECO:0000313" key="2">
    <source>
        <dbReference type="Proteomes" id="UP001362999"/>
    </source>
</evidence>
<dbReference type="PANTHER" id="PTHR36681:SF3">
    <property type="entry name" value="NUCLEAR GTPASE, GERMINAL CENTER-ASSOCIATED, TANDEM DUPLICATE 3"/>
    <property type="match status" value="1"/>
</dbReference>